<sequence>MFSTEVGFNKADSGNLPEVDIFMIMDYFNKNKDYVSSENKRNKVAKLYPSDGTEGFAAWGGGFYHREKSLVRIASQDTIFYRRYIITFNFCVKGSCTLRTAPKDFRLRKVVPTVARREEYHRKRYIMTFNFRVKGSCTLRTAPKDLRLREVGFTIKRSLWSEFHLKTEFFCGSILPFTQRKTRCPIVTTICCPGHPSLRHAKRSIVNLFKVVLFYNIVLGELEPLMWHEHWINLKTASANFIQVKGIDCDYS</sequence>
<proteinExistence type="predicted"/>
<accession>A0ABQ9JLX9</accession>
<organism evidence="1 2">
    <name type="scientific">Molorchus minor</name>
    <dbReference type="NCBI Taxonomy" id="1323400"/>
    <lineage>
        <taxon>Eukaryota</taxon>
        <taxon>Metazoa</taxon>
        <taxon>Ecdysozoa</taxon>
        <taxon>Arthropoda</taxon>
        <taxon>Hexapoda</taxon>
        <taxon>Insecta</taxon>
        <taxon>Pterygota</taxon>
        <taxon>Neoptera</taxon>
        <taxon>Endopterygota</taxon>
        <taxon>Coleoptera</taxon>
        <taxon>Polyphaga</taxon>
        <taxon>Cucujiformia</taxon>
        <taxon>Chrysomeloidea</taxon>
        <taxon>Cerambycidae</taxon>
        <taxon>Lamiinae</taxon>
        <taxon>Monochamini</taxon>
        <taxon>Molorchus</taxon>
    </lineage>
</organism>
<evidence type="ECO:0000313" key="2">
    <source>
        <dbReference type="Proteomes" id="UP001162164"/>
    </source>
</evidence>
<comment type="caution">
    <text evidence="1">The sequence shown here is derived from an EMBL/GenBank/DDBJ whole genome shotgun (WGS) entry which is preliminary data.</text>
</comment>
<dbReference type="Proteomes" id="UP001162164">
    <property type="component" value="Unassembled WGS sequence"/>
</dbReference>
<gene>
    <name evidence="1" type="ORF">NQ317_006515</name>
</gene>
<dbReference type="EMBL" id="JAPWTJ010000390">
    <property type="protein sequence ID" value="KAJ8978927.1"/>
    <property type="molecule type" value="Genomic_DNA"/>
</dbReference>
<evidence type="ECO:0000313" key="1">
    <source>
        <dbReference type="EMBL" id="KAJ8978927.1"/>
    </source>
</evidence>
<name>A0ABQ9JLX9_9CUCU</name>
<reference evidence="1" key="1">
    <citation type="journal article" date="2023" name="Insect Mol. Biol.">
        <title>Genome sequencing provides insights into the evolution of gene families encoding plant cell wall-degrading enzymes in longhorned beetles.</title>
        <authorList>
            <person name="Shin N.R."/>
            <person name="Okamura Y."/>
            <person name="Kirsch R."/>
            <person name="Pauchet Y."/>
        </authorList>
    </citation>
    <scope>NUCLEOTIDE SEQUENCE</scope>
    <source>
        <strain evidence="1">MMC_N1</strain>
    </source>
</reference>
<keyword evidence="2" id="KW-1185">Reference proteome</keyword>
<protein>
    <submittedName>
        <fullName evidence="1">Uncharacterized protein</fullName>
    </submittedName>
</protein>